<evidence type="ECO:0000313" key="7">
    <source>
        <dbReference type="EMBL" id="GIT94740.1"/>
    </source>
</evidence>
<sequence length="267" mass="28284">MASEIDGPAEAAVVFATRAKALTHDLLAQAAAAVGAGGPIIVDGAKADGIDSLLKRLRGITQVGEVFSKAHGKCFQITAPQTLPDDWRALPRDVDGFRTAPGVFSADGVDPGSALLVAHLDALSGRVCDLGAGWGYLSSHILAQSAVTEVTLVEAEALALDCARVNVADPRARFHWADATRWEGGPYDAVVMNPPFHTGRKADPALGRSFVQVASRLLTPRGRLIMVANRHLPYEATLAESFGDTMVRADQGGYKVIEATRPKRRPT</sequence>
<evidence type="ECO:0000256" key="5">
    <source>
        <dbReference type="ARBA" id="ARBA00022691"/>
    </source>
</evidence>
<evidence type="ECO:0000313" key="8">
    <source>
        <dbReference type="Proteomes" id="UP000786693"/>
    </source>
</evidence>
<reference evidence="7 8" key="1">
    <citation type="submission" date="2021-05" db="EMBL/GenBank/DDBJ databases">
        <title>Bacteria Genome sequencing.</title>
        <authorList>
            <person name="Takabe Y."/>
            <person name="Nakajima Y."/>
            <person name="Suzuki S."/>
            <person name="Shiozaki T."/>
        </authorList>
    </citation>
    <scope>NUCLEOTIDE SEQUENCE [LARGE SCALE GENOMIC DNA]</scope>
    <source>
        <strain evidence="7 8">AI_62</strain>
    </source>
</reference>
<comment type="caution">
    <text evidence="7">The sequence shown here is derived from an EMBL/GenBank/DDBJ whole genome shotgun (WGS) entry which is preliminary data.</text>
</comment>
<dbReference type="InterPro" id="IPR029063">
    <property type="entry name" value="SAM-dependent_MTases_sf"/>
</dbReference>
<evidence type="ECO:0000259" key="6">
    <source>
        <dbReference type="Pfam" id="PF05175"/>
    </source>
</evidence>
<protein>
    <submittedName>
        <fullName evidence="7">MFS transporter</fullName>
    </submittedName>
</protein>
<dbReference type="InterPro" id="IPR046977">
    <property type="entry name" value="RsmC/RlmG"/>
</dbReference>
<keyword evidence="8" id="KW-1185">Reference proteome</keyword>
<feature type="domain" description="Methyltransferase small" evidence="6">
    <location>
        <begin position="97"/>
        <end position="257"/>
    </location>
</feature>
<keyword evidence="4" id="KW-0808">Transferase</keyword>
<dbReference type="Gene3D" id="3.40.50.150">
    <property type="entry name" value="Vaccinia Virus protein VP39"/>
    <property type="match status" value="2"/>
</dbReference>
<keyword evidence="2" id="KW-0698">rRNA processing</keyword>
<dbReference type="PANTHER" id="PTHR47816:SF4">
    <property type="entry name" value="RIBOSOMAL RNA SMALL SUBUNIT METHYLTRANSFERASE C"/>
    <property type="match status" value="1"/>
</dbReference>
<dbReference type="InterPro" id="IPR007848">
    <property type="entry name" value="Small_mtfrase_dom"/>
</dbReference>
<keyword evidence="5" id="KW-0949">S-adenosyl-L-methionine</keyword>
<dbReference type="PANTHER" id="PTHR47816">
    <property type="entry name" value="RIBOSOMAL RNA SMALL SUBUNIT METHYLTRANSFERASE C"/>
    <property type="match status" value="1"/>
</dbReference>
<keyword evidence="1" id="KW-0963">Cytoplasm</keyword>
<evidence type="ECO:0000256" key="3">
    <source>
        <dbReference type="ARBA" id="ARBA00022603"/>
    </source>
</evidence>
<organism evidence="7 8">
    <name type="scientific">Jannaschia pagri</name>
    <dbReference type="NCBI Taxonomy" id="2829797"/>
    <lineage>
        <taxon>Bacteria</taxon>
        <taxon>Pseudomonadati</taxon>
        <taxon>Pseudomonadota</taxon>
        <taxon>Alphaproteobacteria</taxon>
        <taxon>Rhodobacterales</taxon>
        <taxon>Roseobacteraceae</taxon>
        <taxon>Jannaschia</taxon>
    </lineage>
</organism>
<dbReference type="CDD" id="cd02440">
    <property type="entry name" value="AdoMet_MTases"/>
    <property type="match status" value="1"/>
</dbReference>
<dbReference type="EMBL" id="BPFH01000002">
    <property type="protein sequence ID" value="GIT94740.1"/>
    <property type="molecule type" value="Genomic_DNA"/>
</dbReference>
<proteinExistence type="predicted"/>
<evidence type="ECO:0000256" key="1">
    <source>
        <dbReference type="ARBA" id="ARBA00022490"/>
    </source>
</evidence>
<dbReference type="SUPFAM" id="SSF53335">
    <property type="entry name" value="S-adenosyl-L-methionine-dependent methyltransferases"/>
    <property type="match status" value="1"/>
</dbReference>
<dbReference type="PROSITE" id="PS00092">
    <property type="entry name" value="N6_MTASE"/>
    <property type="match status" value="1"/>
</dbReference>
<dbReference type="InterPro" id="IPR002052">
    <property type="entry name" value="DNA_methylase_N6_adenine_CS"/>
</dbReference>
<dbReference type="Proteomes" id="UP000786693">
    <property type="component" value="Unassembled WGS sequence"/>
</dbReference>
<evidence type="ECO:0000256" key="4">
    <source>
        <dbReference type="ARBA" id="ARBA00022679"/>
    </source>
</evidence>
<name>A0ABQ4NKH8_9RHOB</name>
<evidence type="ECO:0000256" key="2">
    <source>
        <dbReference type="ARBA" id="ARBA00022552"/>
    </source>
</evidence>
<dbReference type="Pfam" id="PF05175">
    <property type="entry name" value="MTS"/>
    <property type="match status" value="1"/>
</dbReference>
<accession>A0ABQ4NKH8</accession>
<gene>
    <name evidence="7" type="ORF">JANAI62_13630</name>
</gene>
<keyword evidence="3" id="KW-0489">Methyltransferase</keyword>